<organism evidence="8 9">
    <name type="scientific">Candidatus Termititenax dinenymphae</name>
    <dbReference type="NCBI Taxonomy" id="2218523"/>
    <lineage>
        <taxon>Bacteria</taxon>
        <taxon>Bacillati</taxon>
        <taxon>Candidatus Margulisiibacteriota</taxon>
        <taxon>Candidatus Termititenacia</taxon>
        <taxon>Candidatus Termititenacales</taxon>
        <taxon>Candidatus Termititenacaceae</taxon>
        <taxon>Candidatus Termititenax</taxon>
    </lineage>
</organism>
<comment type="similarity">
    <text evidence="1">Belongs to the sigma-70 factor family. ECF subfamily.</text>
</comment>
<dbReference type="GO" id="GO:0016987">
    <property type="term" value="F:sigma factor activity"/>
    <property type="evidence" value="ECO:0007669"/>
    <property type="project" value="UniProtKB-KW"/>
</dbReference>
<evidence type="ECO:0000256" key="3">
    <source>
        <dbReference type="ARBA" id="ARBA00023082"/>
    </source>
</evidence>
<evidence type="ECO:0000259" key="6">
    <source>
        <dbReference type="Pfam" id="PF04542"/>
    </source>
</evidence>
<reference evidence="8 9" key="1">
    <citation type="journal article" date="2019" name="ISME J.">
        <title>Genome analyses of uncultured TG2/ZB3 bacteria in 'Margulisbacteria' specifically attached to ectosymbiotic spirochetes of protists in the termite gut.</title>
        <authorList>
            <person name="Utami Y.D."/>
            <person name="Kuwahara H."/>
            <person name="Igai K."/>
            <person name="Murakami T."/>
            <person name="Sugaya K."/>
            <person name="Morikawa T."/>
            <person name="Nagura Y."/>
            <person name="Yuki M."/>
            <person name="Deevong P."/>
            <person name="Inoue T."/>
            <person name="Kihara K."/>
            <person name="Lo N."/>
            <person name="Yamada A."/>
            <person name="Ohkuma M."/>
            <person name="Hongoh Y."/>
        </authorList>
    </citation>
    <scope>NUCLEOTIDE SEQUENCE [LARGE SCALE GENOMIC DNA]</scope>
    <source>
        <strain evidence="8">RsDinE6-01</strain>
    </source>
</reference>
<gene>
    <name evidence="8" type="primary">rpoE</name>
    <name evidence="8" type="ORF">RDn1_202</name>
</gene>
<dbReference type="GO" id="GO:0003677">
    <property type="term" value="F:DNA binding"/>
    <property type="evidence" value="ECO:0007669"/>
    <property type="project" value="UniProtKB-KW"/>
</dbReference>
<evidence type="ECO:0000259" key="7">
    <source>
        <dbReference type="Pfam" id="PF08281"/>
    </source>
</evidence>
<dbReference type="InterPro" id="IPR007627">
    <property type="entry name" value="RNA_pol_sigma70_r2"/>
</dbReference>
<dbReference type="InterPro" id="IPR013325">
    <property type="entry name" value="RNA_pol_sigma_r2"/>
</dbReference>
<dbReference type="Gene3D" id="1.10.1740.10">
    <property type="match status" value="1"/>
</dbReference>
<evidence type="ECO:0000313" key="9">
    <source>
        <dbReference type="Proteomes" id="UP000282196"/>
    </source>
</evidence>
<evidence type="ECO:0000256" key="1">
    <source>
        <dbReference type="ARBA" id="ARBA00010641"/>
    </source>
</evidence>
<dbReference type="SUPFAM" id="SSF88946">
    <property type="entry name" value="Sigma2 domain of RNA polymerase sigma factors"/>
    <property type="match status" value="1"/>
</dbReference>
<keyword evidence="3" id="KW-0731">Sigma factor</keyword>
<dbReference type="SUPFAM" id="SSF88659">
    <property type="entry name" value="Sigma3 and sigma4 domains of RNA polymerase sigma factors"/>
    <property type="match status" value="1"/>
</dbReference>
<keyword evidence="5" id="KW-0804">Transcription</keyword>
<feature type="domain" description="RNA polymerase sigma-70 region 2" evidence="6">
    <location>
        <begin position="22"/>
        <end position="90"/>
    </location>
</feature>
<evidence type="ECO:0000313" key="8">
    <source>
        <dbReference type="EMBL" id="GBR77543.1"/>
    </source>
</evidence>
<dbReference type="InterPro" id="IPR039425">
    <property type="entry name" value="RNA_pol_sigma-70-like"/>
</dbReference>
<protein>
    <submittedName>
        <fullName evidence="8">RNA polymerase sigma-70 subunit ECF subfamily</fullName>
    </submittedName>
</protein>
<name>A0A388TJR3_9BACT</name>
<dbReference type="Gene3D" id="1.10.10.10">
    <property type="entry name" value="Winged helix-like DNA-binding domain superfamily/Winged helix DNA-binding domain"/>
    <property type="match status" value="1"/>
</dbReference>
<comment type="caution">
    <text evidence="8">The sequence shown here is derived from an EMBL/GenBank/DDBJ whole genome shotgun (WGS) entry which is preliminary data.</text>
</comment>
<dbReference type="PANTHER" id="PTHR43133:SF8">
    <property type="entry name" value="RNA POLYMERASE SIGMA FACTOR HI_1459-RELATED"/>
    <property type="match status" value="1"/>
</dbReference>
<dbReference type="PANTHER" id="PTHR43133">
    <property type="entry name" value="RNA POLYMERASE ECF-TYPE SIGMA FACTO"/>
    <property type="match status" value="1"/>
</dbReference>
<keyword evidence="2" id="KW-0805">Transcription regulation</keyword>
<dbReference type="GO" id="GO:0006352">
    <property type="term" value="P:DNA-templated transcription initiation"/>
    <property type="evidence" value="ECO:0007669"/>
    <property type="project" value="InterPro"/>
</dbReference>
<dbReference type="Pfam" id="PF04542">
    <property type="entry name" value="Sigma70_r2"/>
    <property type="match status" value="1"/>
</dbReference>
<dbReference type="Pfam" id="PF08281">
    <property type="entry name" value="Sigma70_r4_2"/>
    <property type="match status" value="1"/>
</dbReference>
<dbReference type="CDD" id="cd06171">
    <property type="entry name" value="Sigma70_r4"/>
    <property type="match status" value="1"/>
</dbReference>
<accession>A0A388TJR3</accession>
<dbReference type="EMBL" id="BGZP01000004">
    <property type="protein sequence ID" value="GBR77543.1"/>
    <property type="molecule type" value="Genomic_DNA"/>
</dbReference>
<dbReference type="Proteomes" id="UP000282196">
    <property type="component" value="Unassembled WGS sequence"/>
</dbReference>
<evidence type="ECO:0000256" key="5">
    <source>
        <dbReference type="ARBA" id="ARBA00023163"/>
    </source>
</evidence>
<dbReference type="InterPro" id="IPR036388">
    <property type="entry name" value="WH-like_DNA-bd_sf"/>
</dbReference>
<dbReference type="NCBIfam" id="TIGR02937">
    <property type="entry name" value="sigma70-ECF"/>
    <property type="match status" value="1"/>
</dbReference>
<proteinExistence type="inferred from homology"/>
<keyword evidence="4" id="KW-0238">DNA-binding</keyword>
<sequence length="186" mass="21856">MAKTETYLEEFIAGDQAAFQSLYADTSPMLYRVVLRMAGSREEAEDILHDVYIKVYEKRHSYRPELSDLRTWLYRIAVNHTLNQLKRRAWLGGNLAKVFNRSDKRSVRDIAEDYADAEEEQTALQLLQKVPENYRICLIMRDIEEKSYEETAKVLKLELGTVKSRINRGRQILKDMYGKETDNEKL</sequence>
<feature type="domain" description="RNA polymerase sigma factor 70 region 4 type 2" evidence="7">
    <location>
        <begin position="124"/>
        <end position="171"/>
    </location>
</feature>
<evidence type="ECO:0000256" key="4">
    <source>
        <dbReference type="ARBA" id="ARBA00023125"/>
    </source>
</evidence>
<keyword evidence="9" id="KW-1185">Reference proteome</keyword>
<dbReference type="AlphaFoldDB" id="A0A388TJR3"/>
<dbReference type="InterPro" id="IPR013249">
    <property type="entry name" value="RNA_pol_sigma70_r4_t2"/>
</dbReference>
<dbReference type="InterPro" id="IPR013324">
    <property type="entry name" value="RNA_pol_sigma_r3/r4-like"/>
</dbReference>
<dbReference type="InterPro" id="IPR014284">
    <property type="entry name" value="RNA_pol_sigma-70_dom"/>
</dbReference>
<evidence type="ECO:0000256" key="2">
    <source>
        <dbReference type="ARBA" id="ARBA00023015"/>
    </source>
</evidence>